<protein>
    <submittedName>
        <fullName evidence="2">Uncharacterized protein</fullName>
    </submittedName>
</protein>
<reference evidence="2 3" key="1">
    <citation type="submission" date="2023-02" db="EMBL/GenBank/DDBJ databases">
        <title>LHISI_Scaffold_Assembly.</title>
        <authorList>
            <person name="Stuart O.P."/>
            <person name="Cleave R."/>
            <person name="Magrath M.J.L."/>
            <person name="Mikheyev A.S."/>
        </authorList>
    </citation>
    <scope>NUCLEOTIDE SEQUENCE [LARGE SCALE GENOMIC DNA]</scope>
    <source>
        <strain evidence="2">Daus_M_001</strain>
        <tissue evidence="2">Leg muscle</tissue>
    </source>
</reference>
<feature type="region of interest" description="Disordered" evidence="1">
    <location>
        <begin position="16"/>
        <end position="47"/>
    </location>
</feature>
<comment type="caution">
    <text evidence="2">The sequence shown here is derived from an EMBL/GenBank/DDBJ whole genome shotgun (WGS) entry which is preliminary data.</text>
</comment>
<evidence type="ECO:0000256" key="1">
    <source>
        <dbReference type="SAM" id="MobiDB-lite"/>
    </source>
</evidence>
<evidence type="ECO:0000313" key="3">
    <source>
        <dbReference type="Proteomes" id="UP001159363"/>
    </source>
</evidence>
<accession>A0ABQ9IAZ0</accession>
<feature type="compositionally biased region" description="Basic and acidic residues" evidence="1">
    <location>
        <begin position="32"/>
        <end position="46"/>
    </location>
</feature>
<gene>
    <name evidence="2" type="ORF">PR048_006435</name>
</gene>
<dbReference type="EMBL" id="JARBHB010000002">
    <property type="protein sequence ID" value="KAJ8893834.1"/>
    <property type="molecule type" value="Genomic_DNA"/>
</dbReference>
<name>A0ABQ9IAZ0_9NEOP</name>
<proteinExistence type="predicted"/>
<sequence length="92" mass="10772">MDISAERDSPCISVKKLNSGTRKRKRYGRTSDVMKLRPRNPEESASFHDNAYSYRMRVKNEDGNKDTVVSYNAFISLHGITRKRMRNIYRSL</sequence>
<keyword evidence="3" id="KW-1185">Reference proteome</keyword>
<evidence type="ECO:0000313" key="2">
    <source>
        <dbReference type="EMBL" id="KAJ8893834.1"/>
    </source>
</evidence>
<organism evidence="2 3">
    <name type="scientific">Dryococelus australis</name>
    <dbReference type="NCBI Taxonomy" id="614101"/>
    <lineage>
        <taxon>Eukaryota</taxon>
        <taxon>Metazoa</taxon>
        <taxon>Ecdysozoa</taxon>
        <taxon>Arthropoda</taxon>
        <taxon>Hexapoda</taxon>
        <taxon>Insecta</taxon>
        <taxon>Pterygota</taxon>
        <taxon>Neoptera</taxon>
        <taxon>Polyneoptera</taxon>
        <taxon>Phasmatodea</taxon>
        <taxon>Verophasmatodea</taxon>
        <taxon>Anareolatae</taxon>
        <taxon>Phasmatidae</taxon>
        <taxon>Eurycanthinae</taxon>
        <taxon>Dryococelus</taxon>
    </lineage>
</organism>
<dbReference type="Proteomes" id="UP001159363">
    <property type="component" value="Chromosome 2"/>
</dbReference>